<evidence type="ECO:0000313" key="2">
    <source>
        <dbReference type="Proteomes" id="UP001165960"/>
    </source>
</evidence>
<protein>
    <submittedName>
        <fullName evidence="1">Uncharacterized protein</fullName>
    </submittedName>
</protein>
<keyword evidence="2" id="KW-1185">Reference proteome</keyword>
<organism evidence="1 2">
    <name type="scientific">Entomophthora muscae</name>
    <dbReference type="NCBI Taxonomy" id="34485"/>
    <lineage>
        <taxon>Eukaryota</taxon>
        <taxon>Fungi</taxon>
        <taxon>Fungi incertae sedis</taxon>
        <taxon>Zoopagomycota</taxon>
        <taxon>Entomophthoromycotina</taxon>
        <taxon>Entomophthoromycetes</taxon>
        <taxon>Entomophthorales</taxon>
        <taxon>Entomophthoraceae</taxon>
        <taxon>Entomophthora</taxon>
    </lineage>
</organism>
<dbReference type="Proteomes" id="UP001165960">
    <property type="component" value="Unassembled WGS sequence"/>
</dbReference>
<gene>
    <name evidence="1" type="ORF">DSO57_1019031</name>
</gene>
<reference evidence="1" key="1">
    <citation type="submission" date="2022-04" db="EMBL/GenBank/DDBJ databases">
        <title>Genome of the entomopathogenic fungus Entomophthora muscae.</title>
        <authorList>
            <person name="Elya C."/>
            <person name="Lovett B.R."/>
            <person name="Lee E."/>
            <person name="Macias A.M."/>
            <person name="Hajek A.E."/>
            <person name="De Bivort B.L."/>
            <person name="Kasson M.T."/>
            <person name="De Fine Licht H.H."/>
            <person name="Stajich J.E."/>
        </authorList>
    </citation>
    <scope>NUCLEOTIDE SEQUENCE</scope>
    <source>
        <strain evidence="1">Berkeley</strain>
    </source>
</reference>
<name>A0ACC2SH11_9FUNG</name>
<evidence type="ECO:0000313" key="1">
    <source>
        <dbReference type="EMBL" id="KAJ9061580.1"/>
    </source>
</evidence>
<proteinExistence type="predicted"/>
<dbReference type="EMBL" id="QTSX02005055">
    <property type="protein sequence ID" value="KAJ9061580.1"/>
    <property type="molecule type" value="Genomic_DNA"/>
</dbReference>
<sequence length="283" mass="31941">MISKTDDSIDTQDTSLPAEGSISETVVNDEEKINIKSPSSTEGLYNFSPEMFRTEISNYDDTAIYFRRYELLIEYASLRNPSVCPTGVYVMPALDDINIWYGVIFIHKGFYKGAVLKYRLDIPLSYPASAPSVTFITDTFHPLVDQKGRFAVEAKFSNWVAQRDHIVDLLRFLKASFKANVLDSLAEESCLNNQAYRMYHNEPQLFARLSEQCAKVSFADSVAFDDYPEGNTICFKPFSEAKFEEVFSQVREAAEATGLSTNRNMSTLEGVVSKIKKPVSDLN</sequence>
<comment type="caution">
    <text evidence="1">The sequence shown here is derived from an EMBL/GenBank/DDBJ whole genome shotgun (WGS) entry which is preliminary data.</text>
</comment>
<accession>A0ACC2SH11</accession>